<dbReference type="Gene3D" id="3.40.50.300">
    <property type="entry name" value="P-loop containing nucleotide triphosphate hydrolases"/>
    <property type="match status" value="1"/>
</dbReference>
<dbReference type="Pfam" id="PF00005">
    <property type="entry name" value="ABC_tran"/>
    <property type="match status" value="1"/>
</dbReference>
<sequence length="382" mass="43480">MKVKNKENEAAIVFDDVRFAYAKKNDPHAEMIIDHFSLQIQKGSRTVLFGPSGAGKSTLLKLICKLQKPISGTIQNNAEKISMVFQRDGLFERLSVLENIKYGIPANSVSSKKREQKAQQWARVFKCDDLLGRPVSTLSGGQRQRVSLARAFMKDPDLLLMDESFQGLDSALKEQLIEEILQLHAKRKFTLILITHSYSEALKLGQTMVLIENGKLQRMGEIWSMINDPSSLFTAGSMGYFPMNLYDLSSVQNISGLPAHLQQEIPEQALWMGFYPWQAEVVYLNPGDQKETDRRLERENRKDQNFLEAKMISTTEAGFGRLFVFTIQNHQIQVLEERKADQKMDLQDCSVFGFRILSRVYFDSEGNQIITRNIGDKSDGLL</sequence>
<dbReference type="InterPro" id="IPR017871">
    <property type="entry name" value="ABC_transporter-like_CS"/>
</dbReference>
<dbReference type="Proteomes" id="UP000186341">
    <property type="component" value="Unassembled WGS sequence"/>
</dbReference>
<protein>
    <recommendedName>
        <fullName evidence="6">ABC transporter domain-containing protein</fullName>
    </recommendedName>
</protein>
<gene>
    <name evidence="7" type="ORF">BO222_09795</name>
</gene>
<dbReference type="PROSITE" id="PS50893">
    <property type="entry name" value="ABC_TRANSPORTER_2"/>
    <property type="match status" value="1"/>
</dbReference>
<dbReference type="OrthoDB" id="9801958at2"/>
<evidence type="ECO:0000313" key="7">
    <source>
        <dbReference type="EMBL" id="OLU37828.1"/>
    </source>
</evidence>
<keyword evidence="5" id="KW-0472">Membrane</keyword>
<comment type="caution">
    <text evidence="7">The sequence shown here is derived from an EMBL/GenBank/DDBJ whole genome shotgun (WGS) entry which is preliminary data.</text>
</comment>
<dbReference type="RefSeq" id="WP_075820638.1">
    <property type="nucleotide sequence ID" value="NZ_CAPNHH010000004.1"/>
</dbReference>
<keyword evidence="8" id="KW-1185">Reference proteome</keyword>
<dbReference type="GO" id="GO:0005524">
    <property type="term" value="F:ATP binding"/>
    <property type="evidence" value="ECO:0007669"/>
    <property type="project" value="UniProtKB-KW"/>
</dbReference>
<dbReference type="PANTHER" id="PTHR43875">
    <property type="entry name" value="MALTODEXTRIN IMPORT ATP-BINDING PROTEIN MSMX"/>
    <property type="match status" value="1"/>
</dbReference>
<dbReference type="InterPro" id="IPR027417">
    <property type="entry name" value="P-loop_NTPase"/>
</dbReference>
<proteinExistence type="predicted"/>
<dbReference type="SMART" id="SM00382">
    <property type="entry name" value="AAA"/>
    <property type="match status" value="1"/>
</dbReference>
<dbReference type="InterPro" id="IPR003593">
    <property type="entry name" value="AAA+_ATPase"/>
</dbReference>
<dbReference type="SUPFAM" id="SSF52540">
    <property type="entry name" value="P-loop containing nucleoside triphosphate hydrolases"/>
    <property type="match status" value="1"/>
</dbReference>
<dbReference type="PANTHER" id="PTHR43875:SF15">
    <property type="entry name" value="TREHALOSE IMPORT ATP-BINDING PROTEIN SUGC"/>
    <property type="match status" value="1"/>
</dbReference>
<keyword evidence="1" id="KW-1003">Cell membrane</keyword>
<keyword evidence="2" id="KW-0547">Nucleotide-binding</keyword>
<evidence type="ECO:0000256" key="1">
    <source>
        <dbReference type="ARBA" id="ARBA00022475"/>
    </source>
</evidence>
<reference evidence="7 8" key="1">
    <citation type="submission" date="2016-11" db="EMBL/GenBank/DDBJ databases">
        <title>Description of two novel members of the family Erysipelotrichaceae: Ileibacterium lipovorans gen. nov., sp. nov. and Dubosiella newyorkensis, gen. nov., sp. nov.</title>
        <authorList>
            <person name="Cox L.M."/>
            <person name="Sohn J."/>
            <person name="Tyrrell K.L."/>
            <person name="Citron D.M."/>
            <person name="Lawson P.A."/>
            <person name="Patel N.B."/>
            <person name="Iizumi T."/>
            <person name="Perez-Perez G.I."/>
            <person name="Goldstein E.J."/>
            <person name="Blaser M.J."/>
        </authorList>
    </citation>
    <scope>NUCLEOTIDE SEQUENCE [LARGE SCALE GENOMIC DNA]</scope>
    <source>
        <strain evidence="7 8">NYU-BL-A3</strain>
    </source>
</reference>
<keyword evidence="3" id="KW-0067">ATP-binding</keyword>
<dbReference type="PROSITE" id="PS00211">
    <property type="entry name" value="ABC_TRANSPORTER_1"/>
    <property type="match status" value="1"/>
</dbReference>
<accession>A0A1U7NE85</accession>
<name>A0A1U7NE85_9FIRM</name>
<dbReference type="GO" id="GO:0055052">
    <property type="term" value="C:ATP-binding cassette (ABC) transporter complex, substrate-binding subunit-containing"/>
    <property type="evidence" value="ECO:0007669"/>
    <property type="project" value="TreeGrafter"/>
</dbReference>
<evidence type="ECO:0000313" key="8">
    <source>
        <dbReference type="Proteomes" id="UP000186341"/>
    </source>
</evidence>
<dbReference type="GeneID" id="82203450"/>
<evidence type="ECO:0000256" key="5">
    <source>
        <dbReference type="ARBA" id="ARBA00023136"/>
    </source>
</evidence>
<organism evidence="7 8">
    <name type="scientific">Ileibacterium valens</name>
    <dbReference type="NCBI Taxonomy" id="1862668"/>
    <lineage>
        <taxon>Bacteria</taxon>
        <taxon>Bacillati</taxon>
        <taxon>Bacillota</taxon>
        <taxon>Erysipelotrichia</taxon>
        <taxon>Erysipelotrichales</taxon>
        <taxon>Erysipelotrichaceae</taxon>
        <taxon>Ileibacterium</taxon>
    </lineage>
</organism>
<dbReference type="InterPro" id="IPR047641">
    <property type="entry name" value="ABC_transpr_MalK/UgpC-like"/>
</dbReference>
<evidence type="ECO:0000256" key="4">
    <source>
        <dbReference type="ARBA" id="ARBA00022967"/>
    </source>
</evidence>
<dbReference type="InterPro" id="IPR003439">
    <property type="entry name" value="ABC_transporter-like_ATP-bd"/>
</dbReference>
<keyword evidence="4" id="KW-1278">Translocase</keyword>
<evidence type="ECO:0000256" key="3">
    <source>
        <dbReference type="ARBA" id="ARBA00022840"/>
    </source>
</evidence>
<dbReference type="AlphaFoldDB" id="A0A1U7NE85"/>
<evidence type="ECO:0000256" key="2">
    <source>
        <dbReference type="ARBA" id="ARBA00022741"/>
    </source>
</evidence>
<dbReference type="GO" id="GO:0016887">
    <property type="term" value="F:ATP hydrolysis activity"/>
    <property type="evidence" value="ECO:0007669"/>
    <property type="project" value="InterPro"/>
</dbReference>
<dbReference type="EMBL" id="MPJW01000189">
    <property type="protein sequence ID" value="OLU37828.1"/>
    <property type="molecule type" value="Genomic_DNA"/>
</dbReference>
<feature type="domain" description="ABC transporter" evidence="6">
    <location>
        <begin position="12"/>
        <end position="238"/>
    </location>
</feature>
<evidence type="ECO:0000259" key="6">
    <source>
        <dbReference type="PROSITE" id="PS50893"/>
    </source>
</evidence>